<evidence type="ECO:0000313" key="9">
    <source>
        <dbReference type="EMBL" id="SDF48205.1"/>
    </source>
</evidence>
<keyword evidence="4" id="KW-0808">Transferase</keyword>
<comment type="catalytic activity">
    <reaction evidence="6">
        <text>(sulfur carrier)-H + L-cysteine = (sulfur carrier)-SH + L-alanine</text>
        <dbReference type="Rhea" id="RHEA:43892"/>
        <dbReference type="Rhea" id="RHEA-COMP:14737"/>
        <dbReference type="Rhea" id="RHEA-COMP:14739"/>
        <dbReference type="ChEBI" id="CHEBI:29917"/>
        <dbReference type="ChEBI" id="CHEBI:35235"/>
        <dbReference type="ChEBI" id="CHEBI:57972"/>
        <dbReference type="ChEBI" id="CHEBI:64428"/>
        <dbReference type="EC" id="2.8.1.7"/>
    </reaction>
</comment>
<dbReference type="InterPro" id="IPR010969">
    <property type="entry name" value="Cys_dSase-rel_unknwn_funct"/>
</dbReference>
<dbReference type="Pfam" id="PF00266">
    <property type="entry name" value="Aminotran_5"/>
    <property type="match status" value="1"/>
</dbReference>
<evidence type="ECO:0000256" key="6">
    <source>
        <dbReference type="ARBA" id="ARBA00050776"/>
    </source>
</evidence>
<dbReference type="InterPro" id="IPR015424">
    <property type="entry name" value="PyrdxlP-dep_Trfase"/>
</dbReference>
<evidence type="ECO:0000313" key="10">
    <source>
        <dbReference type="Proteomes" id="UP000198972"/>
    </source>
</evidence>
<gene>
    <name evidence="9" type="ORF">SAMN04488542_111107</name>
</gene>
<dbReference type="InterPro" id="IPR015421">
    <property type="entry name" value="PyrdxlP-dep_Trfase_major"/>
</dbReference>
<sequence length="411" mass="44149">MRVLISKREEYVIVGVNGKIFLKWGGRLEKRDVIYLDHAATSWPKAPGVADAMVKILNGPSASAGRGNHGMALQAGRTMFTTRTRLAKLFQISNPNDIAFTSNTTEALNLAIKGYVKPGDHVIATMVEHNSVRRPLEFLKRTNGISVDYLPISEQGDINLEELEKTFRPQTKLVVCSHSSNLLGSILPIAEISKLAHDHGVVVLLDAAQTAGIYPIDVGSMGIDMLAFPGHKGLLGPQGTGGLYISPKLDLEPLLHGGTGSQSEEPEQPLVRPDRYEAGTSNTVGVAGLGAAVKYVMEQGVERIYEHEWNLTQTIMRELKGIPGISLLGPNIGQPRTGLVSFNAQGHDAAEMAFNLDRDFGIAVRAGYHCTPLGHKTAGTSSGGAVRASVGHTTTEEEIEALITAVRLIVK</sequence>
<dbReference type="AlphaFoldDB" id="A0A1G7LFF5"/>
<dbReference type="PIRSF" id="PIRSF005572">
    <property type="entry name" value="NifS"/>
    <property type="match status" value="1"/>
</dbReference>
<comment type="similarity">
    <text evidence="2">Belongs to the class-V pyridoxal-phosphate-dependent aminotransferase family. Csd subfamily.</text>
</comment>
<dbReference type="STRING" id="670482.SAMN04488542_111107"/>
<dbReference type="InterPro" id="IPR010970">
    <property type="entry name" value="Cys_dSase_SufS"/>
</dbReference>
<dbReference type="Gene3D" id="3.40.640.10">
    <property type="entry name" value="Type I PLP-dependent aspartate aminotransferase-like (Major domain)"/>
    <property type="match status" value="1"/>
</dbReference>
<feature type="region of interest" description="Disordered" evidence="7">
    <location>
        <begin position="255"/>
        <end position="275"/>
    </location>
</feature>
<name>A0A1G7LFF5_9BACL</name>
<evidence type="ECO:0000256" key="5">
    <source>
        <dbReference type="ARBA" id="ARBA00022898"/>
    </source>
</evidence>
<dbReference type="EMBL" id="FNBG01000011">
    <property type="protein sequence ID" value="SDF48205.1"/>
    <property type="molecule type" value="Genomic_DNA"/>
</dbReference>
<dbReference type="InterPro" id="IPR016454">
    <property type="entry name" value="Cysteine_dSase"/>
</dbReference>
<dbReference type="GO" id="GO:0006534">
    <property type="term" value="P:cysteine metabolic process"/>
    <property type="evidence" value="ECO:0007669"/>
    <property type="project" value="InterPro"/>
</dbReference>
<proteinExistence type="inferred from homology"/>
<keyword evidence="10" id="KW-1185">Reference proteome</keyword>
<dbReference type="EC" id="2.8.1.7" evidence="3"/>
<dbReference type="Proteomes" id="UP000198972">
    <property type="component" value="Unassembled WGS sequence"/>
</dbReference>
<evidence type="ECO:0000259" key="8">
    <source>
        <dbReference type="Pfam" id="PF00266"/>
    </source>
</evidence>
<evidence type="ECO:0000256" key="1">
    <source>
        <dbReference type="ARBA" id="ARBA00001933"/>
    </source>
</evidence>
<protein>
    <recommendedName>
        <fullName evidence="3">cysteine desulfurase</fullName>
        <ecNumber evidence="3">2.8.1.7</ecNumber>
    </recommendedName>
</protein>
<dbReference type="NCBIfam" id="TIGR01977">
    <property type="entry name" value="am_tr_V_EF2568"/>
    <property type="match status" value="1"/>
</dbReference>
<dbReference type="InterPro" id="IPR015422">
    <property type="entry name" value="PyrdxlP-dep_Trfase_small"/>
</dbReference>
<dbReference type="PANTHER" id="PTHR43586">
    <property type="entry name" value="CYSTEINE DESULFURASE"/>
    <property type="match status" value="1"/>
</dbReference>
<evidence type="ECO:0000256" key="7">
    <source>
        <dbReference type="SAM" id="MobiDB-lite"/>
    </source>
</evidence>
<evidence type="ECO:0000256" key="3">
    <source>
        <dbReference type="ARBA" id="ARBA00012239"/>
    </source>
</evidence>
<comment type="cofactor">
    <cofactor evidence="1">
        <name>pyridoxal 5'-phosphate</name>
        <dbReference type="ChEBI" id="CHEBI:597326"/>
    </cofactor>
</comment>
<feature type="domain" description="Aminotransferase class V" evidence="8">
    <location>
        <begin position="34"/>
        <end position="402"/>
    </location>
</feature>
<evidence type="ECO:0000256" key="4">
    <source>
        <dbReference type="ARBA" id="ARBA00022679"/>
    </source>
</evidence>
<organism evidence="9 10">
    <name type="scientific">Fontibacillus panacisegetis</name>
    <dbReference type="NCBI Taxonomy" id="670482"/>
    <lineage>
        <taxon>Bacteria</taxon>
        <taxon>Bacillati</taxon>
        <taxon>Bacillota</taxon>
        <taxon>Bacilli</taxon>
        <taxon>Bacillales</taxon>
        <taxon>Paenibacillaceae</taxon>
        <taxon>Fontibacillus</taxon>
    </lineage>
</organism>
<dbReference type="CDD" id="cd06453">
    <property type="entry name" value="SufS_like"/>
    <property type="match status" value="1"/>
</dbReference>
<accession>A0A1G7LFF5</accession>
<dbReference type="GO" id="GO:0031071">
    <property type="term" value="F:cysteine desulfurase activity"/>
    <property type="evidence" value="ECO:0007669"/>
    <property type="project" value="UniProtKB-EC"/>
</dbReference>
<evidence type="ECO:0000256" key="2">
    <source>
        <dbReference type="ARBA" id="ARBA00010447"/>
    </source>
</evidence>
<dbReference type="GO" id="GO:0030170">
    <property type="term" value="F:pyridoxal phosphate binding"/>
    <property type="evidence" value="ECO:0007669"/>
    <property type="project" value="InterPro"/>
</dbReference>
<dbReference type="Gene3D" id="3.90.1150.10">
    <property type="entry name" value="Aspartate Aminotransferase, domain 1"/>
    <property type="match status" value="1"/>
</dbReference>
<dbReference type="InterPro" id="IPR000192">
    <property type="entry name" value="Aminotrans_V_dom"/>
</dbReference>
<keyword evidence="5" id="KW-0663">Pyridoxal phosphate</keyword>
<dbReference type="PANTHER" id="PTHR43586:SF4">
    <property type="entry name" value="ISOPENICILLIN N EPIMERASE"/>
    <property type="match status" value="1"/>
</dbReference>
<reference evidence="9 10" key="1">
    <citation type="submission" date="2016-10" db="EMBL/GenBank/DDBJ databases">
        <authorList>
            <person name="de Groot N.N."/>
        </authorList>
    </citation>
    <scope>NUCLEOTIDE SEQUENCE [LARGE SCALE GENOMIC DNA]</scope>
    <source>
        <strain evidence="9 10">DSM 28129</strain>
    </source>
</reference>
<dbReference type="SUPFAM" id="SSF53383">
    <property type="entry name" value="PLP-dependent transferases"/>
    <property type="match status" value="1"/>
</dbReference>